<evidence type="ECO:0000313" key="3">
    <source>
        <dbReference type="Proteomes" id="UP001497516"/>
    </source>
</evidence>
<sequence>MEGRGRNSEAGGGRSGPRRRGGRAGSLLGRSERDWGFSWFQWKVEEETEKLAEGRAQGEEERASAAWRASSGEESRDWGGRNSASAKTRQAFRSPIQAALSYGIEQGM</sequence>
<reference evidence="2 3" key="1">
    <citation type="submission" date="2024-04" db="EMBL/GenBank/DDBJ databases">
        <authorList>
            <person name="Fracassetti M."/>
        </authorList>
    </citation>
    <scope>NUCLEOTIDE SEQUENCE [LARGE SCALE GENOMIC DNA]</scope>
</reference>
<protein>
    <submittedName>
        <fullName evidence="2">Uncharacterized protein</fullName>
    </submittedName>
</protein>
<name>A0AAV2F5T7_9ROSI</name>
<organism evidence="2 3">
    <name type="scientific">Linum trigynum</name>
    <dbReference type="NCBI Taxonomy" id="586398"/>
    <lineage>
        <taxon>Eukaryota</taxon>
        <taxon>Viridiplantae</taxon>
        <taxon>Streptophyta</taxon>
        <taxon>Embryophyta</taxon>
        <taxon>Tracheophyta</taxon>
        <taxon>Spermatophyta</taxon>
        <taxon>Magnoliopsida</taxon>
        <taxon>eudicotyledons</taxon>
        <taxon>Gunneridae</taxon>
        <taxon>Pentapetalae</taxon>
        <taxon>rosids</taxon>
        <taxon>fabids</taxon>
        <taxon>Malpighiales</taxon>
        <taxon>Linaceae</taxon>
        <taxon>Linum</taxon>
    </lineage>
</organism>
<keyword evidence="3" id="KW-1185">Reference proteome</keyword>
<dbReference type="EMBL" id="OZ034819">
    <property type="protein sequence ID" value="CAL1393432.1"/>
    <property type="molecule type" value="Genomic_DNA"/>
</dbReference>
<feature type="compositionally biased region" description="Basic and acidic residues" evidence="1">
    <location>
        <begin position="48"/>
        <end position="63"/>
    </location>
</feature>
<feature type="region of interest" description="Disordered" evidence="1">
    <location>
        <begin position="1"/>
        <end position="29"/>
    </location>
</feature>
<evidence type="ECO:0000256" key="1">
    <source>
        <dbReference type="SAM" id="MobiDB-lite"/>
    </source>
</evidence>
<dbReference type="Proteomes" id="UP001497516">
    <property type="component" value="Chromosome 6"/>
</dbReference>
<feature type="region of interest" description="Disordered" evidence="1">
    <location>
        <begin position="48"/>
        <end position="90"/>
    </location>
</feature>
<evidence type="ECO:0000313" key="2">
    <source>
        <dbReference type="EMBL" id="CAL1393432.1"/>
    </source>
</evidence>
<dbReference type="AlphaFoldDB" id="A0AAV2F5T7"/>
<gene>
    <name evidence="2" type="ORF">LTRI10_LOCUS34011</name>
</gene>
<proteinExistence type="predicted"/>
<accession>A0AAV2F5T7</accession>